<gene>
    <name evidence="1" type="ORF">C0601_11055</name>
</gene>
<protein>
    <submittedName>
        <fullName evidence="1">Uncharacterized protein</fullName>
    </submittedName>
</protein>
<reference evidence="1 2" key="1">
    <citation type="submission" date="2017-11" db="EMBL/GenBank/DDBJ databases">
        <title>Genome-resolved metagenomics identifies genetic mobility, metabolic interactions, and unexpected diversity in perchlorate-reducing communities.</title>
        <authorList>
            <person name="Barnum T.P."/>
            <person name="Figueroa I.A."/>
            <person name="Carlstrom C.I."/>
            <person name="Lucas L.N."/>
            <person name="Engelbrektson A.L."/>
            <person name="Coates J.D."/>
        </authorList>
    </citation>
    <scope>NUCLEOTIDE SEQUENCE [LARGE SCALE GENOMIC DNA]</scope>
    <source>
        <strain evidence="1">BM706</strain>
    </source>
</reference>
<sequence>MRSFTRKNFIFFVFILFLFLNTFAQLKELSQEDMLSILVLELKDVLNENNASYLLSFEKETSKDFRDQLKDSLISLNRSLSSENINNVDLLKIKELIDTINSLIEPESILMTIRDISKNTGGNKVRNDKKLFLQYDEKRSKIGLFSKSSDISIEQIAPVFKEILDVKERTGELNIYNSAAFQGDSLVIENNGESLELTSLLDIKGKNVNLCFSGNIEDRKTFPEKPGDMVSFFRKENIIIPSSASLGGGISFSENAFYIMSGDFVFDLIKISEKNIKLKIFPYYKSPLLYGVKFYPEKNNLTKIFRIDTKLAEKNRMFLSYVINIDNIESKKVLKDLFKKRISLRNVQDFEDTADSFLASEKLLSLIDIENIFQKERGLDPIKRRVSKEDVSGEIVPDYGLDSKISDIKLKNGQFLTEIIYKDRDENKRKVSVLSKVREKSVSNEIGSYRDKNDVGIVFLRSNKKDYLLSQRFIDDKNCLRDEMKKDFYNIISSVAPTSAIKELLLVNDSYDILQGYRLKQNILYEFSNKSILKDELKEKVKAFFADLSQYLDCLSEQEKRDLQNNIRLLIGMVLENNKMDIERNIKKIMLEKPDDNILIFLENIGVLKRLAADISVEAKGIKPVELREKNVDYYVDVSQLLSLYRFF</sequence>
<dbReference type="EMBL" id="PKTG01000122">
    <property type="protein sequence ID" value="PLX16154.1"/>
    <property type="molecule type" value="Genomic_DNA"/>
</dbReference>
<evidence type="ECO:0000313" key="1">
    <source>
        <dbReference type="EMBL" id="PLX16154.1"/>
    </source>
</evidence>
<organism evidence="1 2">
    <name type="scientific">Muiribacterium halophilum</name>
    <dbReference type="NCBI Taxonomy" id="2053465"/>
    <lineage>
        <taxon>Bacteria</taxon>
        <taxon>Candidatus Muiribacteriota</taxon>
        <taxon>Candidatus Muiribacteriia</taxon>
        <taxon>Candidatus Muiribacteriales</taxon>
        <taxon>Candidatus Muiribacteriaceae</taxon>
        <taxon>Candidatus Muiribacterium</taxon>
    </lineage>
</organism>
<comment type="caution">
    <text evidence="1">The sequence shown here is derived from an EMBL/GenBank/DDBJ whole genome shotgun (WGS) entry which is preliminary data.</text>
</comment>
<proteinExistence type="predicted"/>
<dbReference type="AlphaFoldDB" id="A0A2N5ZC31"/>
<name>A0A2N5ZC31_MUIH1</name>
<accession>A0A2N5ZC31</accession>
<evidence type="ECO:0000313" key="2">
    <source>
        <dbReference type="Proteomes" id="UP000234857"/>
    </source>
</evidence>
<dbReference type="Proteomes" id="UP000234857">
    <property type="component" value="Unassembled WGS sequence"/>
</dbReference>